<feature type="transmembrane region" description="Helical" evidence="5">
    <location>
        <begin position="75"/>
        <end position="95"/>
    </location>
</feature>
<comment type="subcellular location">
    <subcellularLocation>
        <location evidence="1">Endomembrane system</location>
        <topology evidence="1">Multi-pass membrane protein</topology>
    </subcellularLocation>
</comment>
<comment type="caution">
    <text evidence="6">The sequence shown here is derived from an EMBL/GenBank/DDBJ whole genome shotgun (WGS) entry which is preliminary data.</text>
</comment>
<dbReference type="Proteomes" id="UP000016605">
    <property type="component" value="Unassembled WGS sequence"/>
</dbReference>
<proteinExistence type="predicted"/>
<organism evidence="6 7">
    <name type="scientific">Leifsonia aquatica ATCC 14665</name>
    <dbReference type="NCBI Taxonomy" id="1358026"/>
    <lineage>
        <taxon>Bacteria</taxon>
        <taxon>Bacillati</taxon>
        <taxon>Actinomycetota</taxon>
        <taxon>Actinomycetes</taxon>
        <taxon>Micrococcales</taxon>
        <taxon>Microbacteriaceae</taxon>
        <taxon>Leifsonia</taxon>
    </lineage>
</organism>
<accession>U2SZ44</accession>
<dbReference type="GO" id="GO:0012505">
    <property type="term" value="C:endomembrane system"/>
    <property type="evidence" value="ECO:0007669"/>
    <property type="project" value="UniProtKB-SubCell"/>
</dbReference>
<evidence type="ECO:0000256" key="5">
    <source>
        <dbReference type="SAM" id="Phobius"/>
    </source>
</evidence>
<feature type="transmembrane region" description="Helical" evidence="5">
    <location>
        <begin position="101"/>
        <end position="125"/>
    </location>
</feature>
<feature type="transmembrane region" description="Helical" evidence="5">
    <location>
        <begin position="146"/>
        <end position="175"/>
    </location>
</feature>
<sequence length="319" mass="33961">MCSMGVSFVLPRRWGRAYFALQALAGAVWWVAVFAWPLVRTSTLGALDPVPVAAADIPLFVIASAIAAAGVRTAVVIATVWTCVVSVALAVYATVSTLAGWGVLLMLAAAGCSVVALCAMLLGRLPAEWIVQGPFRFRPASAHRSTAAHVVATFGQIVVFWGFFLVVLPVVIALLESRWGFRLAFPPGAVALGAMVLILASALGIWSAISMSTRGGGTPLPVAMPNRLVVAGPYRWVRNPMALAGIVQAVAVGLLVQSWMVVAYALIGSLVWNHLVRPFEEADLAQRFGDAFEGYRRSVRCWLPRLSPWTPVGESVQSP</sequence>
<dbReference type="Pfam" id="PF04191">
    <property type="entry name" value="PEMT"/>
    <property type="match status" value="1"/>
</dbReference>
<protein>
    <recommendedName>
        <fullName evidence="8">Isoprenylcysteine carboxyl methyltransferase family protein</fullName>
    </recommendedName>
</protein>
<feature type="transmembrane region" description="Helical" evidence="5">
    <location>
        <begin position="187"/>
        <end position="209"/>
    </location>
</feature>
<feature type="transmembrane region" description="Helical" evidence="5">
    <location>
        <begin position="50"/>
        <end position="68"/>
    </location>
</feature>
<dbReference type="HOGENOM" id="CLU_899086_0_0_11"/>
<evidence type="ECO:0000256" key="1">
    <source>
        <dbReference type="ARBA" id="ARBA00004127"/>
    </source>
</evidence>
<evidence type="ECO:0000256" key="2">
    <source>
        <dbReference type="ARBA" id="ARBA00022692"/>
    </source>
</evidence>
<evidence type="ECO:0000313" key="7">
    <source>
        <dbReference type="Proteomes" id="UP000016605"/>
    </source>
</evidence>
<evidence type="ECO:0000256" key="4">
    <source>
        <dbReference type="ARBA" id="ARBA00023136"/>
    </source>
</evidence>
<evidence type="ECO:0008006" key="8">
    <source>
        <dbReference type="Google" id="ProtNLM"/>
    </source>
</evidence>
<dbReference type="PATRIC" id="fig|1358026.3.peg.2673"/>
<feature type="transmembrane region" description="Helical" evidence="5">
    <location>
        <begin position="242"/>
        <end position="267"/>
    </location>
</feature>
<keyword evidence="2 5" id="KW-0812">Transmembrane</keyword>
<evidence type="ECO:0000256" key="3">
    <source>
        <dbReference type="ARBA" id="ARBA00022989"/>
    </source>
</evidence>
<reference evidence="6 7" key="1">
    <citation type="submission" date="2013-08" db="EMBL/GenBank/DDBJ databases">
        <authorList>
            <person name="Weinstock G."/>
            <person name="Sodergren E."/>
            <person name="Wylie T."/>
            <person name="Fulton L."/>
            <person name="Fulton R."/>
            <person name="Fronick C."/>
            <person name="O'Laughlin M."/>
            <person name="Godfrey J."/>
            <person name="Miner T."/>
            <person name="Herter B."/>
            <person name="Appelbaum E."/>
            <person name="Cordes M."/>
            <person name="Lek S."/>
            <person name="Wollam A."/>
            <person name="Pepin K.H."/>
            <person name="Palsikar V.B."/>
            <person name="Mitreva M."/>
            <person name="Wilson R.K."/>
        </authorList>
    </citation>
    <scope>NUCLEOTIDE SEQUENCE [LARGE SCALE GENOMIC DNA]</scope>
    <source>
        <strain evidence="6 7">ATCC 14665</strain>
    </source>
</reference>
<keyword evidence="4 5" id="KW-0472">Membrane</keyword>
<keyword evidence="3 5" id="KW-1133">Transmembrane helix</keyword>
<dbReference type="EMBL" id="AWVQ01000439">
    <property type="protein sequence ID" value="ERK70493.1"/>
    <property type="molecule type" value="Genomic_DNA"/>
</dbReference>
<evidence type="ECO:0000313" key="6">
    <source>
        <dbReference type="EMBL" id="ERK70493.1"/>
    </source>
</evidence>
<name>U2SZ44_LEIAQ</name>
<dbReference type="InterPro" id="IPR007318">
    <property type="entry name" value="Phopholipid_MeTrfase"/>
</dbReference>
<gene>
    <name evidence="6" type="ORF">N136_03157</name>
</gene>
<dbReference type="AlphaFoldDB" id="U2SZ44"/>
<dbReference type="Gene3D" id="1.20.120.1630">
    <property type="match status" value="1"/>
</dbReference>
<feature type="transmembrane region" description="Helical" evidence="5">
    <location>
        <begin position="17"/>
        <end position="38"/>
    </location>
</feature>